<proteinExistence type="predicted"/>
<protein>
    <submittedName>
        <fullName evidence="2">Uncharacterized protein</fullName>
    </submittedName>
</protein>
<accession>A0A9Q5ND87</accession>
<feature type="region of interest" description="Disordered" evidence="1">
    <location>
        <begin position="285"/>
        <end position="340"/>
    </location>
</feature>
<keyword evidence="3" id="KW-1185">Reference proteome</keyword>
<comment type="caution">
    <text evidence="2">The sequence shown here is derived from an EMBL/GenBank/DDBJ whole genome shotgun (WGS) entry which is preliminary data.</text>
</comment>
<reference evidence="2" key="1">
    <citation type="submission" date="2016-06" db="EMBL/GenBank/DDBJ databases">
        <title>Draft Genome sequence of the fungus Inonotus baumii.</title>
        <authorList>
            <person name="Zhu H."/>
            <person name="Lin W."/>
        </authorList>
    </citation>
    <scope>NUCLEOTIDE SEQUENCE</scope>
    <source>
        <strain evidence="2">821</strain>
    </source>
</reference>
<sequence length="340" mass="37748">MSRRLSAPSAGPRHFWNIPHSRKKYDSVVDLAPYNPLLFRISHRNSGSYYFEGEGVVANEHFSVDVGTGERRLDSTVEELCTRPLGRAPISADKLVEHVLYNKTNFVSIVVPISGDRCMHPGRVDAGVQTDPPEFSNQDVSIADGRSDVTNNNNTLTSLSASVDDSTINIDASWTEYDFGQTGPFEFFLLEPQDQMLLNISSLSDVGDFTVPFGNQSLEAQEQTLSRYPSLPDADDSTIPSGNQLLEAQYQMHLHYPNVPDVELSEMDHRLSDITEDIISASSTTHSSTFVAHEQSQLLPPSPLTELTDSNDAEDKEDAEDGNEERADELRNIPMKRMAN</sequence>
<organism evidence="2 3">
    <name type="scientific">Sanghuangporus baumii</name>
    <name type="common">Phellinus baumii</name>
    <dbReference type="NCBI Taxonomy" id="108892"/>
    <lineage>
        <taxon>Eukaryota</taxon>
        <taxon>Fungi</taxon>
        <taxon>Dikarya</taxon>
        <taxon>Basidiomycota</taxon>
        <taxon>Agaricomycotina</taxon>
        <taxon>Agaricomycetes</taxon>
        <taxon>Hymenochaetales</taxon>
        <taxon>Hymenochaetaceae</taxon>
        <taxon>Sanghuangporus</taxon>
    </lineage>
</organism>
<evidence type="ECO:0000256" key="1">
    <source>
        <dbReference type="SAM" id="MobiDB-lite"/>
    </source>
</evidence>
<dbReference type="Proteomes" id="UP000757232">
    <property type="component" value="Unassembled WGS sequence"/>
</dbReference>
<feature type="compositionally biased region" description="Acidic residues" evidence="1">
    <location>
        <begin position="309"/>
        <end position="323"/>
    </location>
</feature>
<dbReference type="EMBL" id="LNZH02000154">
    <property type="protein sequence ID" value="OCB89539.1"/>
    <property type="molecule type" value="Genomic_DNA"/>
</dbReference>
<evidence type="ECO:0000313" key="3">
    <source>
        <dbReference type="Proteomes" id="UP000757232"/>
    </source>
</evidence>
<name>A0A9Q5ND87_SANBA</name>
<dbReference type="AlphaFoldDB" id="A0A9Q5ND87"/>
<gene>
    <name evidence="2" type="ORF">A7U60_g3334</name>
</gene>
<feature type="compositionally biased region" description="Polar residues" evidence="1">
    <location>
        <begin position="294"/>
        <end position="308"/>
    </location>
</feature>
<evidence type="ECO:0000313" key="2">
    <source>
        <dbReference type="EMBL" id="OCB89539.1"/>
    </source>
</evidence>